<keyword evidence="4" id="KW-0808">Transferase</keyword>
<evidence type="ECO:0000256" key="8">
    <source>
        <dbReference type="ARBA" id="ARBA00022840"/>
    </source>
</evidence>
<comment type="caution">
    <text evidence="18">The sequence shown here is derived from an EMBL/GenBank/DDBJ whole genome shotgun (WGS) entry which is preliminary data.</text>
</comment>
<dbReference type="Gene3D" id="2.10.220.10">
    <property type="entry name" value="Hormone Receptor, Insulin-like Growth Factor Receptor 1, Chain A, domain 2"/>
    <property type="match status" value="1"/>
</dbReference>
<evidence type="ECO:0000256" key="3">
    <source>
        <dbReference type="ARBA" id="ARBA00022553"/>
    </source>
</evidence>
<keyword evidence="12" id="KW-0675">Receptor</keyword>
<dbReference type="GO" id="GO:0004714">
    <property type="term" value="F:transmembrane receptor protein tyrosine kinase activity"/>
    <property type="evidence" value="ECO:0007669"/>
    <property type="project" value="UniProtKB-EC"/>
</dbReference>
<keyword evidence="10" id="KW-0472">Membrane</keyword>
<evidence type="ECO:0000256" key="15">
    <source>
        <dbReference type="SAM" id="SignalP"/>
    </source>
</evidence>
<keyword evidence="5" id="KW-0812">Transmembrane</keyword>
<evidence type="ECO:0000256" key="5">
    <source>
        <dbReference type="ARBA" id="ARBA00022692"/>
    </source>
</evidence>
<dbReference type="Proteomes" id="UP001347796">
    <property type="component" value="Unassembled WGS sequence"/>
</dbReference>
<feature type="chain" id="PRO_5043000881" description="receptor protein-tyrosine kinase" evidence="15">
    <location>
        <begin position="20"/>
        <end position="292"/>
    </location>
</feature>
<organism evidence="18 19">
    <name type="scientific">Patella caerulea</name>
    <name type="common">Rayed Mediterranean limpet</name>
    <dbReference type="NCBI Taxonomy" id="87958"/>
    <lineage>
        <taxon>Eukaryota</taxon>
        <taxon>Metazoa</taxon>
        <taxon>Spiralia</taxon>
        <taxon>Lophotrochozoa</taxon>
        <taxon>Mollusca</taxon>
        <taxon>Gastropoda</taxon>
        <taxon>Patellogastropoda</taxon>
        <taxon>Patelloidea</taxon>
        <taxon>Patellidae</taxon>
        <taxon>Patella</taxon>
    </lineage>
</organism>
<evidence type="ECO:0000256" key="9">
    <source>
        <dbReference type="ARBA" id="ARBA00022989"/>
    </source>
</evidence>
<keyword evidence="11" id="KW-0829">Tyrosine-protein kinase</keyword>
<dbReference type="InterPro" id="IPR006211">
    <property type="entry name" value="Furin-like_Cys-rich_dom"/>
</dbReference>
<dbReference type="InterPro" id="IPR006212">
    <property type="entry name" value="Furin_repeat"/>
</dbReference>
<feature type="signal peptide" evidence="15">
    <location>
        <begin position="1"/>
        <end position="19"/>
    </location>
</feature>
<evidence type="ECO:0000259" key="16">
    <source>
        <dbReference type="Pfam" id="PF00757"/>
    </source>
</evidence>
<evidence type="ECO:0000313" key="18">
    <source>
        <dbReference type="EMBL" id="KAK6165850.1"/>
    </source>
</evidence>
<keyword evidence="9" id="KW-1133">Transmembrane helix</keyword>
<dbReference type="SMART" id="SM00261">
    <property type="entry name" value="FU"/>
    <property type="match status" value="1"/>
</dbReference>
<dbReference type="CDD" id="cd00064">
    <property type="entry name" value="FU"/>
    <property type="match status" value="1"/>
</dbReference>
<dbReference type="Gene3D" id="3.80.20.20">
    <property type="entry name" value="Receptor L-domain"/>
    <property type="match status" value="1"/>
</dbReference>
<dbReference type="GO" id="GO:0016020">
    <property type="term" value="C:membrane"/>
    <property type="evidence" value="ECO:0007669"/>
    <property type="project" value="UniProtKB-SubCell"/>
</dbReference>
<proteinExistence type="predicted"/>
<evidence type="ECO:0000256" key="7">
    <source>
        <dbReference type="ARBA" id="ARBA00022777"/>
    </source>
</evidence>
<evidence type="ECO:0000256" key="4">
    <source>
        <dbReference type="ARBA" id="ARBA00022679"/>
    </source>
</evidence>
<dbReference type="SUPFAM" id="SSF52058">
    <property type="entry name" value="L domain-like"/>
    <property type="match status" value="1"/>
</dbReference>
<keyword evidence="7" id="KW-0418">Kinase</keyword>
<dbReference type="EMBL" id="JAZGQO010000021">
    <property type="protein sequence ID" value="KAK6165850.1"/>
    <property type="molecule type" value="Genomic_DNA"/>
</dbReference>
<keyword evidence="3" id="KW-0597">Phosphoprotein</keyword>
<evidence type="ECO:0000256" key="14">
    <source>
        <dbReference type="ARBA" id="ARBA00051243"/>
    </source>
</evidence>
<dbReference type="SUPFAM" id="SSF57184">
    <property type="entry name" value="Growth factor receptor domain"/>
    <property type="match status" value="1"/>
</dbReference>
<evidence type="ECO:0000256" key="12">
    <source>
        <dbReference type="ARBA" id="ARBA00023170"/>
    </source>
</evidence>
<evidence type="ECO:0000256" key="13">
    <source>
        <dbReference type="ARBA" id="ARBA00023180"/>
    </source>
</evidence>
<dbReference type="EC" id="2.7.10.1" evidence="2"/>
<dbReference type="GO" id="GO:0005524">
    <property type="term" value="F:ATP binding"/>
    <property type="evidence" value="ECO:0007669"/>
    <property type="project" value="UniProtKB-KW"/>
</dbReference>
<comment type="subcellular location">
    <subcellularLocation>
        <location evidence="1">Membrane</location>
        <topology evidence="1">Single-pass type I membrane protein</topology>
    </subcellularLocation>
</comment>
<reference evidence="18 19" key="1">
    <citation type="submission" date="2024-01" db="EMBL/GenBank/DDBJ databases">
        <title>The genome of the rayed Mediterranean limpet Patella caerulea (Linnaeus, 1758).</title>
        <authorList>
            <person name="Anh-Thu Weber A."/>
            <person name="Halstead-Nussloch G."/>
        </authorList>
    </citation>
    <scope>NUCLEOTIDE SEQUENCE [LARGE SCALE GENOMIC DNA]</scope>
    <source>
        <strain evidence="18">AATW-2023a</strain>
        <tissue evidence="18">Whole specimen</tissue>
    </source>
</reference>
<comment type="catalytic activity">
    <reaction evidence="14">
        <text>L-tyrosyl-[protein] + ATP = O-phospho-L-tyrosyl-[protein] + ADP + H(+)</text>
        <dbReference type="Rhea" id="RHEA:10596"/>
        <dbReference type="Rhea" id="RHEA-COMP:10136"/>
        <dbReference type="Rhea" id="RHEA-COMP:20101"/>
        <dbReference type="ChEBI" id="CHEBI:15378"/>
        <dbReference type="ChEBI" id="CHEBI:30616"/>
        <dbReference type="ChEBI" id="CHEBI:46858"/>
        <dbReference type="ChEBI" id="CHEBI:61978"/>
        <dbReference type="ChEBI" id="CHEBI:456216"/>
        <dbReference type="EC" id="2.7.10.1"/>
    </reaction>
</comment>
<evidence type="ECO:0000259" key="17">
    <source>
        <dbReference type="Pfam" id="PF01030"/>
    </source>
</evidence>
<keyword evidence="6" id="KW-0547">Nucleotide-binding</keyword>
<evidence type="ECO:0000256" key="10">
    <source>
        <dbReference type="ARBA" id="ARBA00023136"/>
    </source>
</evidence>
<accession>A0AAN8G4K7</accession>
<feature type="domain" description="Furin-like cysteine-rich" evidence="16">
    <location>
        <begin position="197"/>
        <end position="289"/>
    </location>
</feature>
<name>A0AAN8G4K7_PATCE</name>
<dbReference type="InterPro" id="IPR009030">
    <property type="entry name" value="Growth_fac_rcpt_cys_sf"/>
</dbReference>
<evidence type="ECO:0000256" key="6">
    <source>
        <dbReference type="ARBA" id="ARBA00022741"/>
    </source>
</evidence>
<keyword evidence="19" id="KW-1185">Reference proteome</keyword>
<keyword evidence="8" id="KW-0067">ATP-binding</keyword>
<dbReference type="InterPro" id="IPR036941">
    <property type="entry name" value="Rcpt_L-dom_sf"/>
</dbReference>
<evidence type="ECO:0000256" key="1">
    <source>
        <dbReference type="ARBA" id="ARBA00004479"/>
    </source>
</evidence>
<evidence type="ECO:0000256" key="2">
    <source>
        <dbReference type="ARBA" id="ARBA00011902"/>
    </source>
</evidence>
<feature type="domain" description="Receptor L-domain" evidence="17">
    <location>
        <begin position="56"/>
        <end position="175"/>
    </location>
</feature>
<dbReference type="AlphaFoldDB" id="A0AAN8G4K7"/>
<evidence type="ECO:0000256" key="11">
    <source>
        <dbReference type="ARBA" id="ARBA00023137"/>
    </source>
</evidence>
<sequence length="292" mass="33057">MCFLKQFLLLTLTIIGTKAGLNDVTPDKACPGTNNDFSYTASPERHYRNMRRRYKGCTHIYGNLEVTHLNIENYNYDMSFLEDIRYVSGYVLIGLSPEISVLPLPSLQIIRGNQTIRIRDAEASLAVVLNYRFSDPKVGLTELHLPALREISNGIVMYAQNPRLCYVDTIDWFAITGRGRRSTMFPRGDQTPPFNRKCDGCPTSCKVEGISRCWSSSEKLCQRVLPDSCHRSCPYRCFGPGAEGCCHASCAGGCWGPSDRECMMCKDYRMWNQCVGSCPARFSKLNQICYRQ</sequence>
<protein>
    <recommendedName>
        <fullName evidence="2">receptor protein-tyrosine kinase</fullName>
        <ecNumber evidence="2">2.7.10.1</ecNumber>
    </recommendedName>
</protein>
<dbReference type="InterPro" id="IPR000494">
    <property type="entry name" value="Rcpt_L-dom"/>
</dbReference>
<dbReference type="Pfam" id="PF01030">
    <property type="entry name" value="Recep_L_domain"/>
    <property type="match status" value="1"/>
</dbReference>
<gene>
    <name evidence="18" type="ORF">SNE40_022681</name>
</gene>
<keyword evidence="15" id="KW-0732">Signal</keyword>
<evidence type="ECO:0000313" key="19">
    <source>
        <dbReference type="Proteomes" id="UP001347796"/>
    </source>
</evidence>
<dbReference type="Pfam" id="PF00757">
    <property type="entry name" value="Furin-like"/>
    <property type="match status" value="1"/>
</dbReference>
<keyword evidence="13" id="KW-0325">Glycoprotein</keyword>